<feature type="region of interest" description="Disordered" evidence="1">
    <location>
        <begin position="1"/>
        <end position="28"/>
    </location>
</feature>
<sequence>NNPEELDDQKLKESKGGTGPKNNPGKEKKFARTFESSKFFAKSQPEKVLVVPNYKSTEYLQGSNIYHVKQEVSDLKDEDFVKAAQKYKAKKEQEKLTPHTTTSSAERKRNNI</sequence>
<feature type="non-terminal residue" evidence="2">
    <location>
        <position position="112"/>
    </location>
</feature>
<dbReference type="EMBL" id="CAJVPI010003995">
    <property type="protein sequence ID" value="CAG8664189.1"/>
    <property type="molecule type" value="Genomic_DNA"/>
</dbReference>
<accession>A0A9N9HC27</accession>
<organism evidence="2 3">
    <name type="scientific">Paraglomus brasilianum</name>
    <dbReference type="NCBI Taxonomy" id="144538"/>
    <lineage>
        <taxon>Eukaryota</taxon>
        <taxon>Fungi</taxon>
        <taxon>Fungi incertae sedis</taxon>
        <taxon>Mucoromycota</taxon>
        <taxon>Glomeromycotina</taxon>
        <taxon>Glomeromycetes</taxon>
        <taxon>Paraglomerales</taxon>
        <taxon>Paraglomeraceae</taxon>
        <taxon>Paraglomus</taxon>
    </lineage>
</organism>
<evidence type="ECO:0000313" key="2">
    <source>
        <dbReference type="EMBL" id="CAG8664189.1"/>
    </source>
</evidence>
<comment type="caution">
    <text evidence="2">The sequence shown here is derived from an EMBL/GenBank/DDBJ whole genome shotgun (WGS) entry which is preliminary data.</text>
</comment>
<dbReference type="Proteomes" id="UP000789739">
    <property type="component" value="Unassembled WGS sequence"/>
</dbReference>
<name>A0A9N9HC27_9GLOM</name>
<gene>
    <name evidence="2" type="ORF">PBRASI_LOCUS10954</name>
</gene>
<dbReference type="OrthoDB" id="2443520at2759"/>
<protein>
    <submittedName>
        <fullName evidence="2">9821_t:CDS:1</fullName>
    </submittedName>
</protein>
<keyword evidence="3" id="KW-1185">Reference proteome</keyword>
<reference evidence="2" key="1">
    <citation type="submission" date="2021-06" db="EMBL/GenBank/DDBJ databases">
        <authorList>
            <person name="Kallberg Y."/>
            <person name="Tangrot J."/>
            <person name="Rosling A."/>
        </authorList>
    </citation>
    <scope>NUCLEOTIDE SEQUENCE</scope>
    <source>
        <strain evidence="2">BR232B</strain>
    </source>
</reference>
<feature type="region of interest" description="Disordered" evidence="1">
    <location>
        <begin position="88"/>
        <end position="112"/>
    </location>
</feature>
<dbReference type="AlphaFoldDB" id="A0A9N9HC27"/>
<evidence type="ECO:0000256" key="1">
    <source>
        <dbReference type="SAM" id="MobiDB-lite"/>
    </source>
</evidence>
<evidence type="ECO:0000313" key="3">
    <source>
        <dbReference type="Proteomes" id="UP000789739"/>
    </source>
</evidence>
<proteinExistence type="predicted"/>